<proteinExistence type="predicted"/>
<evidence type="ECO:0000313" key="2">
    <source>
        <dbReference type="EMBL" id="KAK4410937.1"/>
    </source>
</evidence>
<dbReference type="AlphaFoldDB" id="A0AAE1XGC8"/>
<feature type="region of interest" description="Disordered" evidence="1">
    <location>
        <begin position="1"/>
        <end position="38"/>
    </location>
</feature>
<sequence length="153" mass="17354">MGRVRDRTRNPPRTRLGQVLAAQTRPEPEKWHPRPAPYGVGPGRVFRVRVEIANPKPDNKKFNRMEERCSVNSPRRILSFSRNRRADVSFPDVDDRSSTGFGVSGEHGPKLSERILCLMKAGYFNYAMLLLYAYDTVSVDFCAGDVPLLNGEM</sequence>
<dbReference type="Proteomes" id="UP001289374">
    <property type="component" value="Unassembled WGS sequence"/>
</dbReference>
<comment type="caution">
    <text evidence="2">The sequence shown here is derived from an EMBL/GenBank/DDBJ whole genome shotgun (WGS) entry which is preliminary data.</text>
</comment>
<dbReference type="PANTHER" id="PTHR47681">
    <property type="entry name" value="PHOSPHATIDYLINOSITOL N-ACETYLGLUCOSAMINYLTRANSFERASE SUBUNIT P-RELATED"/>
    <property type="match status" value="1"/>
</dbReference>
<gene>
    <name evidence="2" type="ORF">Sango_0166700</name>
</gene>
<reference evidence="2" key="2">
    <citation type="journal article" date="2024" name="Plant">
        <title>Genomic evolution and insights into agronomic trait innovations of Sesamum species.</title>
        <authorList>
            <person name="Miao H."/>
            <person name="Wang L."/>
            <person name="Qu L."/>
            <person name="Liu H."/>
            <person name="Sun Y."/>
            <person name="Le M."/>
            <person name="Wang Q."/>
            <person name="Wei S."/>
            <person name="Zheng Y."/>
            <person name="Lin W."/>
            <person name="Duan Y."/>
            <person name="Cao H."/>
            <person name="Xiong S."/>
            <person name="Wang X."/>
            <person name="Wei L."/>
            <person name="Li C."/>
            <person name="Ma Q."/>
            <person name="Ju M."/>
            <person name="Zhao R."/>
            <person name="Li G."/>
            <person name="Mu C."/>
            <person name="Tian Q."/>
            <person name="Mei H."/>
            <person name="Zhang T."/>
            <person name="Gao T."/>
            <person name="Zhang H."/>
        </authorList>
    </citation>
    <scope>NUCLEOTIDE SEQUENCE</scope>
    <source>
        <strain evidence="2">K16</strain>
    </source>
</reference>
<evidence type="ECO:0000313" key="3">
    <source>
        <dbReference type="Proteomes" id="UP001289374"/>
    </source>
</evidence>
<evidence type="ECO:0000256" key="1">
    <source>
        <dbReference type="SAM" id="MobiDB-lite"/>
    </source>
</evidence>
<reference evidence="2" key="1">
    <citation type="submission" date="2020-06" db="EMBL/GenBank/DDBJ databases">
        <authorList>
            <person name="Li T."/>
            <person name="Hu X."/>
            <person name="Zhang T."/>
            <person name="Song X."/>
            <person name="Zhang H."/>
            <person name="Dai N."/>
            <person name="Sheng W."/>
            <person name="Hou X."/>
            <person name="Wei L."/>
        </authorList>
    </citation>
    <scope>NUCLEOTIDE SEQUENCE</scope>
    <source>
        <strain evidence="2">K16</strain>
        <tissue evidence="2">Leaf</tissue>
    </source>
</reference>
<accession>A0AAE1XGC8</accession>
<organism evidence="2 3">
    <name type="scientific">Sesamum angolense</name>
    <dbReference type="NCBI Taxonomy" id="2727404"/>
    <lineage>
        <taxon>Eukaryota</taxon>
        <taxon>Viridiplantae</taxon>
        <taxon>Streptophyta</taxon>
        <taxon>Embryophyta</taxon>
        <taxon>Tracheophyta</taxon>
        <taxon>Spermatophyta</taxon>
        <taxon>Magnoliopsida</taxon>
        <taxon>eudicotyledons</taxon>
        <taxon>Gunneridae</taxon>
        <taxon>Pentapetalae</taxon>
        <taxon>asterids</taxon>
        <taxon>lamiids</taxon>
        <taxon>Lamiales</taxon>
        <taxon>Pedaliaceae</taxon>
        <taxon>Sesamum</taxon>
    </lineage>
</organism>
<dbReference type="PANTHER" id="PTHR47681:SF3">
    <property type="entry name" value="PHOSPHATIDYLINOSITOL N-ACETYLGLUCOSAMINYLTRANSFERASE SUBUNIT P-RELATED"/>
    <property type="match status" value="1"/>
</dbReference>
<protein>
    <submittedName>
        <fullName evidence="2">Uncharacterized protein</fullName>
    </submittedName>
</protein>
<keyword evidence="3" id="KW-1185">Reference proteome</keyword>
<dbReference type="EMBL" id="JACGWL010000001">
    <property type="protein sequence ID" value="KAK4410937.1"/>
    <property type="molecule type" value="Genomic_DNA"/>
</dbReference>
<name>A0AAE1XGC8_9LAMI</name>